<keyword evidence="7" id="KW-1185">Reference proteome</keyword>
<evidence type="ECO:0000256" key="3">
    <source>
        <dbReference type="ARBA" id="ARBA00023115"/>
    </source>
</evidence>
<dbReference type="Pfam" id="PF01564">
    <property type="entry name" value="Spermine_synth"/>
    <property type="match status" value="1"/>
</dbReference>
<feature type="domain" description="PABS" evidence="5">
    <location>
        <begin position="1"/>
        <end position="223"/>
    </location>
</feature>
<name>A0A250ISZ0_9BACT</name>
<dbReference type="SUPFAM" id="SSF53335">
    <property type="entry name" value="S-adenosyl-L-methionine-dependent methyltransferases"/>
    <property type="match status" value="1"/>
</dbReference>
<evidence type="ECO:0000313" key="6">
    <source>
        <dbReference type="EMBL" id="ATB34056.1"/>
    </source>
</evidence>
<keyword evidence="3 4" id="KW-0620">Polyamine biosynthesis</keyword>
<reference evidence="6 7" key="1">
    <citation type="submission" date="2017-06" db="EMBL/GenBank/DDBJ databases">
        <authorList>
            <person name="Kim H.J."/>
            <person name="Triplett B.A."/>
        </authorList>
    </citation>
    <scope>NUCLEOTIDE SEQUENCE [LARGE SCALE GENOMIC DNA]</scope>
    <source>
        <strain evidence="6 7">DSM 14713</strain>
    </source>
</reference>
<dbReference type="CDD" id="cd02440">
    <property type="entry name" value="AdoMet_MTases"/>
    <property type="match status" value="1"/>
</dbReference>
<evidence type="ECO:0000313" key="7">
    <source>
        <dbReference type="Proteomes" id="UP000217289"/>
    </source>
</evidence>
<dbReference type="NCBIfam" id="NF037959">
    <property type="entry name" value="MFS_SpdSyn"/>
    <property type="match status" value="1"/>
</dbReference>
<protein>
    <recommendedName>
        <fullName evidence="5">PABS domain-containing protein</fullName>
    </recommendedName>
</protein>
<dbReference type="Gene3D" id="3.40.50.150">
    <property type="entry name" value="Vaccinia Virus protein VP39"/>
    <property type="match status" value="1"/>
</dbReference>
<dbReference type="EMBL" id="CP022163">
    <property type="protein sequence ID" value="ATB34056.1"/>
    <property type="molecule type" value="Genomic_DNA"/>
</dbReference>
<organism evidence="6 7">
    <name type="scientific">Melittangium boletus DSM 14713</name>
    <dbReference type="NCBI Taxonomy" id="1294270"/>
    <lineage>
        <taxon>Bacteria</taxon>
        <taxon>Pseudomonadati</taxon>
        <taxon>Myxococcota</taxon>
        <taxon>Myxococcia</taxon>
        <taxon>Myxococcales</taxon>
        <taxon>Cystobacterineae</taxon>
        <taxon>Archangiaceae</taxon>
        <taxon>Melittangium</taxon>
    </lineage>
</organism>
<evidence type="ECO:0000256" key="4">
    <source>
        <dbReference type="PROSITE-ProRule" id="PRU00354"/>
    </source>
</evidence>
<feature type="active site" description="Proton acceptor" evidence="4">
    <location>
        <position position="145"/>
    </location>
</feature>
<proteinExistence type="inferred from homology"/>
<dbReference type="KEGG" id="mbd:MEBOL_007557"/>
<dbReference type="PROSITE" id="PS51006">
    <property type="entry name" value="PABS_2"/>
    <property type="match status" value="1"/>
</dbReference>
<accession>A0A250ISZ0</accession>
<evidence type="ECO:0000256" key="2">
    <source>
        <dbReference type="ARBA" id="ARBA00022679"/>
    </source>
</evidence>
<gene>
    <name evidence="6" type="ORF">MEBOL_007557</name>
</gene>
<dbReference type="Proteomes" id="UP000217289">
    <property type="component" value="Chromosome"/>
</dbReference>
<dbReference type="AlphaFoldDB" id="A0A250ISZ0"/>
<evidence type="ECO:0000259" key="5">
    <source>
        <dbReference type="PROSITE" id="PS51006"/>
    </source>
</evidence>
<comment type="similarity">
    <text evidence="1">Belongs to the spermidine/spermine synthase family.</text>
</comment>
<dbReference type="PANTHER" id="PTHR43317:SF1">
    <property type="entry name" value="THERMOSPERMINE SYNTHASE ACAULIS5"/>
    <property type="match status" value="1"/>
</dbReference>
<dbReference type="GO" id="GO:0016740">
    <property type="term" value="F:transferase activity"/>
    <property type="evidence" value="ECO:0007669"/>
    <property type="project" value="UniProtKB-UniRule"/>
</dbReference>
<dbReference type="OrthoDB" id="5504944at2"/>
<dbReference type="InterPro" id="IPR029063">
    <property type="entry name" value="SAM-dependent_MTases_sf"/>
</dbReference>
<dbReference type="PANTHER" id="PTHR43317">
    <property type="entry name" value="THERMOSPERMINE SYNTHASE ACAULIS5"/>
    <property type="match status" value="1"/>
</dbReference>
<sequence>MTDSRRLRVVHEAPSPFGTVYVVDEGDQRSLRFDSAEGTLQSAFLRSDPLAITTSYVRVAAAGLAFTRRRERMLVVGLGGGAFPLMLHRRLPRVRVDVVELNPVVVDVARRFFGVRPDSRLRIHVDDGARYILRREPPYDLIFLDAFSDQGTPDHLKEALFLDHVRARLTSEGVAVLNIALETPRDVEARIETFARTFPGCAVLRGTPETGNRILVGTRRPLPPEPVFRKRMGQLARELELPALHHSVASFEPVRG</sequence>
<dbReference type="InterPro" id="IPR030374">
    <property type="entry name" value="PABS"/>
</dbReference>
<keyword evidence="2 4" id="KW-0808">Transferase</keyword>
<evidence type="ECO:0000256" key="1">
    <source>
        <dbReference type="ARBA" id="ARBA00007867"/>
    </source>
</evidence>
<dbReference type="RefSeq" id="WP_095982003.1">
    <property type="nucleotide sequence ID" value="NZ_CP022163.1"/>
</dbReference>
<dbReference type="GO" id="GO:0006596">
    <property type="term" value="P:polyamine biosynthetic process"/>
    <property type="evidence" value="ECO:0007669"/>
    <property type="project" value="UniProtKB-UniRule"/>
</dbReference>